<keyword evidence="5" id="KW-1185">Reference proteome</keyword>
<reference evidence="4" key="1">
    <citation type="submission" date="2022-02" db="EMBL/GenBank/DDBJ databases">
        <title>Vibrio sp. nov, a new bacterium isolated from seawater.</title>
        <authorList>
            <person name="Yuan Y."/>
        </authorList>
    </citation>
    <scope>NUCLEOTIDE SEQUENCE</scope>
    <source>
        <strain evidence="4">ZSDZ65</strain>
    </source>
</reference>
<dbReference type="SUPFAM" id="SSF56317">
    <property type="entry name" value="Carbon-nitrogen hydrolase"/>
    <property type="match status" value="1"/>
</dbReference>
<gene>
    <name evidence="4" type="ORF">MD535_17135</name>
</gene>
<comment type="similarity">
    <text evidence="1">Belongs to the carbon-nitrogen hydrolase superfamily. NIT1/NIT2 family.</text>
</comment>
<name>A0A9X3CSM2_9VIBR</name>
<dbReference type="PROSITE" id="PS50263">
    <property type="entry name" value="CN_HYDROLASE"/>
    <property type="match status" value="1"/>
</dbReference>
<dbReference type="CDD" id="cd07572">
    <property type="entry name" value="nit"/>
    <property type="match status" value="1"/>
</dbReference>
<feature type="domain" description="CN hydrolase" evidence="3">
    <location>
        <begin position="4"/>
        <end position="251"/>
    </location>
</feature>
<dbReference type="AlphaFoldDB" id="A0A9X3CSM2"/>
<evidence type="ECO:0000313" key="4">
    <source>
        <dbReference type="EMBL" id="MCW8347730.1"/>
    </source>
</evidence>
<evidence type="ECO:0000256" key="1">
    <source>
        <dbReference type="ARBA" id="ARBA00010613"/>
    </source>
</evidence>
<dbReference type="PANTHER" id="PTHR23088:SF27">
    <property type="entry name" value="DEAMINATED GLUTATHIONE AMIDASE"/>
    <property type="match status" value="1"/>
</dbReference>
<sequence length="277" mass="30966">MSKERFGIIQMTSGPDPKQNLAFIDKQVQFLANKGATWILTPENSLVFGKKEEYHHHAESLGEGELQRQLAAVAKANKVNLIVGSFPIRRSDTEVTTTTLVYDCNGQRLNHYDKLHMFDVDVDDGFQRYRESETFKPGNSLAMVPVNFGAIGLTICYDLRFPHLYSALRAQGATVLVVPAAFTAVTGQAHWEVLLRARAIENQCWIVAANQCGTHPCGRETWGHSMVISPWGEIQGQLEGQVGTIIADLNFDVVNEVRQTMPVAKHIRFEQHLHSLP</sequence>
<proteinExistence type="inferred from homology"/>
<dbReference type="EMBL" id="JAKRRY010000025">
    <property type="protein sequence ID" value="MCW8347730.1"/>
    <property type="molecule type" value="Genomic_DNA"/>
</dbReference>
<dbReference type="Pfam" id="PF00795">
    <property type="entry name" value="CN_hydrolase"/>
    <property type="match status" value="1"/>
</dbReference>
<keyword evidence="2 4" id="KW-0378">Hydrolase</keyword>
<dbReference type="PANTHER" id="PTHR23088">
    <property type="entry name" value="NITRILASE-RELATED"/>
    <property type="match status" value="1"/>
</dbReference>
<dbReference type="InterPro" id="IPR003010">
    <property type="entry name" value="C-N_Hydrolase"/>
</dbReference>
<protein>
    <submittedName>
        <fullName evidence="4">Carbon-nitrogen hydrolase family protein</fullName>
    </submittedName>
</protein>
<evidence type="ECO:0000259" key="3">
    <source>
        <dbReference type="PROSITE" id="PS50263"/>
    </source>
</evidence>
<dbReference type="Gene3D" id="3.60.110.10">
    <property type="entry name" value="Carbon-nitrogen hydrolase"/>
    <property type="match status" value="1"/>
</dbReference>
<evidence type="ECO:0000256" key="2">
    <source>
        <dbReference type="ARBA" id="ARBA00022801"/>
    </source>
</evidence>
<accession>A0A9X3CSM2</accession>
<organism evidence="4 5">
    <name type="scientific">Vibrio qingdaonensis</name>
    <dbReference type="NCBI Taxonomy" id="2829491"/>
    <lineage>
        <taxon>Bacteria</taxon>
        <taxon>Pseudomonadati</taxon>
        <taxon>Pseudomonadota</taxon>
        <taxon>Gammaproteobacteria</taxon>
        <taxon>Vibrionales</taxon>
        <taxon>Vibrionaceae</taxon>
        <taxon>Vibrio</taxon>
    </lineage>
</organism>
<dbReference type="InterPro" id="IPR045254">
    <property type="entry name" value="Nit1/2_C-N_Hydrolase"/>
</dbReference>
<dbReference type="InterPro" id="IPR001110">
    <property type="entry name" value="UPF0012_CS"/>
</dbReference>
<dbReference type="RefSeq" id="WP_265676261.1">
    <property type="nucleotide sequence ID" value="NZ_JAKRRY010000025.1"/>
</dbReference>
<dbReference type="PROSITE" id="PS01227">
    <property type="entry name" value="UPF0012"/>
    <property type="match status" value="1"/>
</dbReference>
<comment type="caution">
    <text evidence="4">The sequence shown here is derived from an EMBL/GenBank/DDBJ whole genome shotgun (WGS) entry which is preliminary data.</text>
</comment>
<evidence type="ECO:0000313" key="5">
    <source>
        <dbReference type="Proteomes" id="UP001155587"/>
    </source>
</evidence>
<dbReference type="Proteomes" id="UP001155587">
    <property type="component" value="Unassembled WGS sequence"/>
</dbReference>
<dbReference type="GO" id="GO:0016811">
    <property type="term" value="F:hydrolase activity, acting on carbon-nitrogen (but not peptide) bonds, in linear amides"/>
    <property type="evidence" value="ECO:0007669"/>
    <property type="project" value="InterPro"/>
</dbReference>
<dbReference type="InterPro" id="IPR036526">
    <property type="entry name" value="C-N_Hydrolase_sf"/>
</dbReference>